<proteinExistence type="predicted"/>
<dbReference type="SUPFAM" id="SSF55729">
    <property type="entry name" value="Acyl-CoA N-acyltransferases (Nat)"/>
    <property type="match status" value="1"/>
</dbReference>
<dbReference type="PANTHER" id="PTHR42791:SF14">
    <property type="entry name" value="N-ACETYLTRANSFERASE DOMAIN-CONTAINING PROTEIN"/>
    <property type="match status" value="1"/>
</dbReference>
<dbReference type="InterPro" id="IPR052523">
    <property type="entry name" value="Trichothecene_AcTrans"/>
</dbReference>
<name>A0A6A6J0X0_9PLEO</name>
<evidence type="ECO:0000259" key="2">
    <source>
        <dbReference type="PROSITE" id="PS51186"/>
    </source>
</evidence>
<evidence type="ECO:0000313" key="3">
    <source>
        <dbReference type="EMBL" id="KAF2255967.1"/>
    </source>
</evidence>
<sequence>MPLELHPITTSDTLSWTRIRMLAYLGPTHELIHGGQPISESSIQGVARDRVKELGKRNTWHWKIVDTDLSPSGDDPEGNSGRTIAIAVWSAHNLPAKEVEGSSNEPTTNPAETASEERAEEEKEKPFLPPELNLEILLALLGPLNVAQAEIMGSARPYLMLNSLATHPEHQRRGAAKMLLDWGLEKADEEGWACYLDTSQTARAMYEGRGFELVRGVEFDRGKWGGEGVDWHGCMVREPQKGEEGNAQSDGRD</sequence>
<reference evidence="3" key="1">
    <citation type="journal article" date="2020" name="Stud. Mycol.">
        <title>101 Dothideomycetes genomes: a test case for predicting lifestyles and emergence of pathogens.</title>
        <authorList>
            <person name="Haridas S."/>
            <person name="Albert R."/>
            <person name="Binder M."/>
            <person name="Bloem J."/>
            <person name="Labutti K."/>
            <person name="Salamov A."/>
            <person name="Andreopoulos B."/>
            <person name="Baker S."/>
            <person name="Barry K."/>
            <person name="Bills G."/>
            <person name="Bluhm B."/>
            <person name="Cannon C."/>
            <person name="Castanera R."/>
            <person name="Culley D."/>
            <person name="Daum C."/>
            <person name="Ezra D."/>
            <person name="Gonzalez J."/>
            <person name="Henrissat B."/>
            <person name="Kuo A."/>
            <person name="Liang C."/>
            <person name="Lipzen A."/>
            <person name="Lutzoni F."/>
            <person name="Magnuson J."/>
            <person name="Mondo S."/>
            <person name="Nolan M."/>
            <person name="Ohm R."/>
            <person name="Pangilinan J."/>
            <person name="Park H.-J."/>
            <person name="Ramirez L."/>
            <person name="Alfaro M."/>
            <person name="Sun H."/>
            <person name="Tritt A."/>
            <person name="Yoshinaga Y."/>
            <person name="Zwiers L.-H."/>
            <person name="Turgeon B."/>
            <person name="Goodwin S."/>
            <person name="Spatafora J."/>
            <person name="Crous P."/>
            <person name="Grigoriev I."/>
        </authorList>
    </citation>
    <scope>NUCLEOTIDE SEQUENCE</scope>
    <source>
        <strain evidence="3">CBS 122368</strain>
    </source>
</reference>
<dbReference type="OrthoDB" id="410198at2759"/>
<evidence type="ECO:0000256" key="1">
    <source>
        <dbReference type="SAM" id="MobiDB-lite"/>
    </source>
</evidence>
<dbReference type="CDD" id="cd04301">
    <property type="entry name" value="NAT_SF"/>
    <property type="match status" value="1"/>
</dbReference>
<keyword evidence="4" id="KW-1185">Reference proteome</keyword>
<dbReference type="PROSITE" id="PS51186">
    <property type="entry name" value="GNAT"/>
    <property type="match status" value="1"/>
</dbReference>
<dbReference type="InterPro" id="IPR016181">
    <property type="entry name" value="Acyl_CoA_acyltransferase"/>
</dbReference>
<accession>A0A6A6J0X0</accession>
<organism evidence="3 4">
    <name type="scientific">Trematosphaeria pertusa</name>
    <dbReference type="NCBI Taxonomy" id="390896"/>
    <lineage>
        <taxon>Eukaryota</taxon>
        <taxon>Fungi</taxon>
        <taxon>Dikarya</taxon>
        <taxon>Ascomycota</taxon>
        <taxon>Pezizomycotina</taxon>
        <taxon>Dothideomycetes</taxon>
        <taxon>Pleosporomycetidae</taxon>
        <taxon>Pleosporales</taxon>
        <taxon>Massarineae</taxon>
        <taxon>Trematosphaeriaceae</taxon>
        <taxon>Trematosphaeria</taxon>
    </lineage>
</organism>
<dbReference type="RefSeq" id="XP_033690971.1">
    <property type="nucleotide sequence ID" value="XM_033819582.1"/>
</dbReference>
<dbReference type="EMBL" id="ML987189">
    <property type="protein sequence ID" value="KAF2255967.1"/>
    <property type="molecule type" value="Genomic_DNA"/>
</dbReference>
<protein>
    <recommendedName>
        <fullName evidence="2">N-acetyltransferase domain-containing protein</fullName>
    </recommendedName>
</protein>
<dbReference type="Gene3D" id="3.40.630.30">
    <property type="match status" value="1"/>
</dbReference>
<dbReference type="AlphaFoldDB" id="A0A6A6J0X0"/>
<feature type="region of interest" description="Disordered" evidence="1">
    <location>
        <begin position="95"/>
        <end position="126"/>
    </location>
</feature>
<dbReference type="Pfam" id="PF13508">
    <property type="entry name" value="Acetyltransf_7"/>
    <property type="match status" value="1"/>
</dbReference>
<dbReference type="InterPro" id="IPR000182">
    <property type="entry name" value="GNAT_dom"/>
</dbReference>
<dbReference type="GeneID" id="54572912"/>
<feature type="domain" description="N-acetyltransferase" evidence="2">
    <location>
        <begin position="86"/>
        <end position="240"/>
    </location>
</feature>
<gene>
    <name evidence="3" type="ORF">BU26DRAFT_12652</name>
</gene>
<dbReference type="GO" id="GO:0016747">
    <property type="term" value="F:acyltransferase activity, transferring groups other than amino-acyl groups"/>
    <property type="evidence" value="ECO:0007669"/>
    <property type="project" value="InterPro"/>
</dbReference>
<evidence type="ECO:0000313" key="4">
    <source>
        <dbReference type="Proteomes" id="UP000800094"/>
    </source>
</evidence>
<dbReference type="Proteomes" id="UP000800094">
    <property type="component" value="Unassembled WGS sequence"/>
</dbReference>
<dbReference type="PANTHER" id="PTHR42791">
    <property type="entry name" value="GNAT FAMILY ACETYLTRANSFERASE"/>
    <property type="match status" value="1"/>
</dbReference>
<feature type="compositionally biased region" description="Polar residues" evidence="1">
    <location>
        <begin position="101"/>
        <end position="110"/>
    </location>
</feature>
<feature type="compositionally biased region" description="Basic and acidic residues" evidence="1">
    <location>
        <begin position="115"/>
        <end position="126"/>
    </location>
</feature>